<accession>A0AAU9DA79</accession>
<dbReference type="KEGG" id="xap:XA3_08610"/>
<proteinExistence type="predicted"/>
<reference evidence="1 2" key="1">
    <citation type="journal article" date="2023" name="Microbiol. Spectr.">
        <title>Symbiosis of Carpenter Bees with Uncharacterized Lactic Acid Bacteria Showing NAD Auxotrophy.</title>
        <authorList>
            <person name="Kawasaki S."/>
            <person name="Ozawa K."/>
            <person name="Mori T."/>
            <person name="Yamamoto A."/>
            <person name="Ito M."/>
            <person name="Ohkuma M."/>
            <person name="Sakamoto M."/>
            <person name="Matsutani M."/>
        </authorList>
    </citation>
    <scope>NUCLEOTIDE SEQUENCE [LARGE SCALE GENOMIC DNA]</scope>
    <source>
        <strain evidence="1 2">XA3</strain>
    </source>
</reference>
<dbReference type="Proteomes" id="UP001321861">
    <property type="component" value="Chromosome"/>
</dbReference>
<evidence type="ECO:0000313" key="2">
    <source>
        <dbReference type="Proteomes" id="UP001321861"/>
    </source>
</evidence>
<dbReference type="RefSeq" id="WP_317636324.1">
    <property type="nucleotide sequence ID" value="NZ_AP026802.1"/>
</dbReference>
<gene>
    <name evidence="1" type="ORF">XA3_08610</name>
</gene>
<protein>
    <submittedName>
        <fullName evidence="1">Uncharacterized protein</fullName>
    </submittedName>
</protein>
<keyword evidence="2" id="KW-1185">Reference proteome</keyword>
<name>A0AAU9DA79_9LACO</name>
<evidence type="ECO:0000313" key="1">
    <source>
        <dbReference type="EMBL" id="BDR58420.1"/>
    </source>
</evidence>
<dbReference type="AlphaFoldDB" id="A0AAU9DA79"/>
<dbReference type="EMBL" id="AP026802">
    <property type="protein sequence ID" value="BDR58420.1"/>
    <property type="molecule type" value="Genomic_DNA"/>
</dbReference>
<organism evidence="1 2">
    <name type="scientific">Xylocopilactobacillus apicola</name>
    <dbReference type="NCBI Taxonomy" id="2932184"/>
    <lineage>
        <taxon>Bacteria</taxon>
        <taxon>Bacillati</taxon>
        <taxon>Bacillota</taxon>
        <taxon>Bacilli</taxon>
        <taxon>Lactobacillales</taxon>
        <taxon>Lactobacillaceae</taxon>
        <taxon>Xylocopilactobacillus</taxon>
    </lineage>
</organism>
<sequence>MSGEIQFLPYGKNPELIKNIKSNFLSIKCEPKEEKQNQSLLEVCNREIFLGDKFRCVDLIREVRSPVGVKLNFNQIDRLIEQRVIKVTGVNENLLKCGAYAFTFEYYSHKKGAILFVKDVNYKNSGPEQVDLRKSVSNKLDLTKYYHYTNILGSK</sequence>